<dbReference type="InterPro" id="IPR004845">
    <property type="entry name" value="T2SS_GspD_CS"/>
</dbReference>
<comment type="similarity">
    <text evidence="1">Belongs to the bacterial secretin family.</text>
</comment>
<dbReference type="InterPro" id="IPR004846">
    <property type="entry name" value="T2SS/T3SS_dom"/>
</dbReference>
<dbReference type="PANTHER" id="PTHR30604">
    <property type="entry name" value="PROTEIN TRANSPORT PROTEIN HOFQ"/>
    <property type="match status" value="1"/>
</dbReference>
<keyword evidence="2" id="KW-0732">Signal</keyword>
<gene>
    <name evidence="4" type="ORF">J3R75_000833</name>
</gene>
<dbReference type="RefSeq" id="WP_307260061.1">
    <property type="nucleotide sequence ID" value="NZ_JAUSVL010000001.1"/>
</dbReference>
<feature type="domain" description="Type II/III secretion system secretin-like" evidence="3">
    <location>
        <begin position="392"/>
        <end position="580"/>
    </location>
</feature>
<dbReference type="InterPro" id="IPR001775">
    <property type="entry name" value="GspD/PilQ"/>
</dbReference>
<dbReference type="PROSITE" id="PS00875">
    <property type="entry name" value="T2SP_D"/>
    <property type="match status" value="1"/>
</dbReference>
<keyword evidence="5" id="KW-1185">Reference proteome</keyword>
<proteinExistence type="inferred from homology"/>
<dbReference type="Proteomes" id="UP001238163">
    <property type="component" value="Unassembled WGS sequence"/>
</dbReference>
<name>A0AAE3VED6_9BACT</name>
<evidence type="ECO:0000313" key="4">
    <source>
        <dbReference type="EMBL" id="MDQ0288726.1"/>
    </source>
</evidence>
<comment type="caution">
    <text evidence="4">The sequence shown here is derived from an EMBL/GenBank/DDBJ whole genome shotgun (WGS) entry which is preliminary data.</text>
</comment>
<dbReference type="Pfam" id="PF00263">
    <property type="entry name" value="Secretin"/>
    <property type="match status" value="1"/>
</dbReference>
<accession>A0AAE3VED6</accession>
<dbReference type="AlphaFoldDB" id="A0AAE3VED6"/>
<protein>
    <submittedName>
        <fullName evidence="4">Type IV pilus assembly protein PilQ</fullName>
    </submittedName>
</protein>
<evidence type="ECO:0000259" key="3">
    <source>
        <dbReference type="Pfam" id="PF00263"/>
    </source>
</evidence>
<dbReference type="GO" id="GO:0009306">
    <property type="term" value="P:protein secretion"/>
    <property type="evidence" value="ECO:0007669"/>
    <property type="project" value="InterPro"/>
</dbReference>
<feature type="signal peptide" evidence="2">
    <location>
        <begin position="1"/>
        <end position="20"/>
    </location>
</feature>
<dbReference type="PANTHER" id="PTHR30604:SF1">
    <property type="entry name" value="DNA UTILIZATION PROTEIN HOFQ"/>
    <property type="match status" value="1"/>
</dbReference>
<dbReference type="EMBL" id="JAUSVL010000001">
    <property type="protein sequence ID" value="MDQ0288726.1"/>
    <property type="molecule type" value="Genomic_DNA"/>
</dbReference>
<dbReference type="PRINTS" id="PR00811">
    <property type="entry name" value="BCTERIALGSPD"/>
</dbReference>
<feature type="chain" id="PRO_5042001530" evidence="2">
    <location>
        <begin position="21"/>
        <end position="595"/>
    </location>
</feature>
<organism evidence="4 5">
    <name type="scientific">Oligosphaera ethanolica</name>
    <dbReference type="NCBI Taxonomy" id="760260"/>
    <lineage>
        <taxon>Bacteria</taxon>
        <taxon>Pseudomonadati</taxon>
        <taxon>Lentisphaerota</taxon>
        <taxon>Oligosphaeria</taxon>
        <taxon>Oligosphaerales</taxon>
        <taxon>Oligosphaeraceae</taxon>
        <taxon>Oligosphaera</taxon>
    </lineage>
</organism>
<evidence type="ECO:0000313" key="5">
    <source>
        <dbReference type="Proteomes" id="UP001238163"/>
    </source>
</evidence>
<evidence type="ECO:0000256" key="1">
    <source>
        <dbReference type="RuleBase" id="RU004003"/>
    </source>
</evidence>
<evidence type="ECO:0000256" key="2">
    <source>
        <dbReference type="SAM" id="SignalP"/>
    </source>
</evidence>
<dbReference type="PROSITE" id="PS51257">
    <property type="entry name" value="PROKAR_LIPOPROTEIN"/>
    <property type="match status" value="1"/>
</dbReference>
<sequence>MRKIGLLSMAGILVLMGACAHLPSDPLKPQTPEDIEAVAKANEQREFRAVIRRRLDTAHKQLERGEIDAAEASIQPLLKLDLFQDEVGYLQESIAQARAMKPLAAEQNLSQGTMLQEIQQAGVLPANYGKTVVIDSSLEPIELPPGPMEELVNRKVTINLTNAGVAELVQALNAEGLNVIADEALQEEKTLTISVSEVPLKELFGYIARNMGIAFNLGENLIWVTRSLEVSEGPQLETRIIRLPQGALPVVPQGGEEVDNDLEDVLTALLVNSPVGASFRIFRNRNVLVVKDSRENLRLVEELVREFDKPPYQVVIEARFISIGQNDLSDLGVEIKQSNVIAGLDPEDPEGVKVTNLLTELGAIQSGADTGVGLMNLSGVIADRTFDVLVSAIENKASAVTLSAPRVTVMNNRTARFRMGDNIYYFEEYDVQTVSLGTSSGDSNQTQTLVPTGTPVQLPLGITFDVRVNVGNDGRTVLLGLKPEIKDFLGWESYASSGGDGGGVTAVKLPRTKEKMISTTVGVASGQTVILGGMMERIKSVKVTKIPLLGDIPYLGVLFRHTAETDTPLNLLIFVTANVINDRGEYVEVTPAAAQ</sequence>
<dbReference type="InterPro" id="IPR051808">
    <property type="entry name" value="Type_IV_pilus_biogenesis"/>
</dbReference>
<reference evidence="4" key="1">
    <citation type="submission" date="2023-07" db="EMBL/GenBank/DDBJ databases">
        <title>Genomic Encyclopedia of Type Strains, Phase IV (KMG-IV): sequencing the most valuable type-strain genomes for metagenomic binning, comparative biology and taxonomic classification.</title>
        <authorList>
            <person name="Goeker M."/>
        </authorList>
    </citation>
    <scope>NUCLEOTIDE SEQUENCE</scope>
    <source>
        <strain evidence="4">DSM 24202</strain>
    </source>
</reference>